<evidence type="ECO:0000313" key="4">
    <source>
        <dbReference type="Proteomes" id="UP000501128"/>
    </source>
</evidence>
<evidence type="ECO:0000259" key="2">
    <source>
        <dbReference type="Pfam" id="PF06580"/>
    </source>
</evidence>
<dbReference type="InterPro" id="IPR050640">
    <property type="entry name" value="Bact_2-comp_sensor_kinase"/>
</dbReference>
<feature type="domain" description="Signal transduction histidine kinase internal region" evidence="2">
    <location>
        <begin position="159"/>
        <end position="237"/>
    </location>
</feature>
<dbReference type="EMBL" id="CP051677">
    <property type="protein sequence ID" value="QJD77121.1"/>
    <property type="molecule type" value="Genomic_DNA"/>
</dbReference>
<dbReference type="InterPro" id="IPR010559">
    <property type="entry name" value="Sig_transdc_His_kin_internal"/>
</dbReference>
<dbReference type="KEGG" id="srho:HH216_00830"/>
<dbReference type="Pfam" id="PF06580">
    <property type="entry name" value="His_kinase"/>
    <property type="match status" value="1"/>
</dbReference>
<protein>
    <submittedName>
        <fullName evidence="3">Histidine kinase</fullName>
    </submittedName>
</protein>
<keyword evidence="3" id="KW-0418">Kinase</keyword>
<evidence type="ECO:0000313" key="3">
    <source>
        <dbReference type="EMBL" id="QJD77121.1"/>
    </source>
</evidence>
<dbReference type="Proteomes" id="UP000501128">
    <property type="component" value="Chromosome"/>
</dbReference>
<feature type="transmembrane region" description="Helical" evidence="1">
    <location>
        <begin position="74"/>
        <end position="95"/>
    </location>
</feature>
<accession>A0A7L5DIC6</accession>
<dbReference type="AlphaFoldDB" id="A0A7L5DIC6"/>
<dbReference type="GO" id="GO:0016020">
    <property type="term" value="C:membrane"/>
    <property type="evidence" value="ECO:0007669"/>
    <property type="project" value="InterPro"/>
</dbReference>
<dbReference type="PANTHER" id="PTHR34220:SF7">
    <property type="entry name" value="SENSOR HISTIDINE KINASE YPDA"/>
    <property type="match status" value="1"/>
</dbReference>
<dbReference type="RefSeq" id="WP_169549065.1">
    <property type="nucleotide sequence ID" value="NZ_CP051677.1"/>
</dbReference>
<gene>
    <name evidence="3" type="ORF">HH216_00830</name>
</gene>
<keyword evidence="1" id="KW-1133">Transmembrane helix</keyword>
<keyword evidence="4" id="KW-1185">Reference proteome</keyword>
<keyword evidence="1" id="KW-0812">Transmembrane</keyword>
<reference evidence="3 4" key="1">
    <citation type="submission" date="2020-04" db="EMBL/GenBank/DDBJ databases">
        <title>Genome sequencing of novel species.</title>
        <authorList>
            <person name="Heo J."/>
            <person name="Kim S.-J."/>
            <person name="Kim J.-S."/>
            <person name="Hong S.-B."/>
            <person name="Kwon S.-W."/>
        </authorList>
    </citation>
    <scope>NUCLEOTIDE SEQUENCE [LARGE SCALE GENOMIC DNA]</scope>
    <source>
        <strain evidence="3 4">CJU-R4</strain>
    </source>
</reference>
<sequence length="345" mass="39574">MAIQLPSFLNSRTRLRTLLYILIWAGAQLSNAYNPKTDTISFNSLGFSFSTAFWLAAWFEHTQVLNPFLNRRRWWLILPGTFGALLVFCATRYLIEQEIYWYVLGFTNYPSDVNILFYIQDNAYFMPSALAISVAFKLVEDWLVHQRERDSLLTERNQAELAFLKSQINPHFLFNTLNNIYALTYAKSDTAPGAILKLSELMRYMLYDSTNGPDRVPLSKEIQYLNSFVDLEKLRVAQAHVEFSVEGNVNLFRIEPLLLVSFVENAFKHGDLTDPTHPLVLDLSVQNGKLRFDTLNKKATRQTDAVGGIGLTNVRRRLQLLYPNQHALHITDTADSYACSLEISL</sequence>
<keyword evidence="1" id="KW-0472">Membrane</keyword>
<evidence type="ECO:0000256" key="1">
    <source>
        <dbReference type="SAM" id="Phobius"/>
    </source>
</evidence>
<feature type="transmembrane region" description="Helical" evidence="1">
    <location>
        <begin position="42"/>
        <end position="62"/>
    </location>
</feature>
<organism evidence="3 4">
    <name type="scientific">Spirosoma rhododendri</name>
    <dbReference type="NCBI Taxonomy" id="2728024"/>
    <lineage>
        <taxon>Bacteria</taxon>
        <taxon>Pseudomonadati</taxon>
        <taxon>Bacteroidota</taxon>
        <taxon>Cytophagia</taxon>
        <taxon>Cytophagales</taxon>
        <taxon>Cytophagaceae</taxon>
        <taxon>Spirosoma</taxon>
    </lineage>
</organism>
<dbReference type="PANTHER" id="PTHR34220">
    <property type="entry name" value="SENSOR HISTIDINE KINASE YPDA"/>
    <property type="match status" value="1"/>
</dbReference>
<keyword evidence="3" id="KW-0808">Transferase</keyword>
<dbReference type="GO" id="GO:0000155">
    <property type="term" value="F:phosphorelay sensor kinase activity"/>
    <property type="evidence" value="ECO:0007669"/>
    <property type="project" value="InterPro"/>
</dbReference>
<proteinExistence type="predicted"/>
<name>A0A7L5DIC6_9BACT</name>